<feature type="chain" id="PRO_5045139492" evidence="7">
    <location>
        <begin position="30"/>
        <end position="206"/>
    </location>
</feature>
<protein>
    <submittedName>
        <fullName evidence="9">DsbA family protein</fullName>
    </submittedName>
</protein>
<evidence type="ECO:0000256" key="5">
    <source>
        <dbReference type="ARBA" id="ARBA00023157"/>
    </source>
</evidence>
<keyword evidence="3 7" id="KW-0732">Signal</keyword>
<dbReference type="Pfam" id="PF13462">
    <property type="entry name" value="Thioredoxin_4"/>
    <property type="match status" value="1"/>
</dbReference>
<evidence type="ECO:0000256" key="4">
    <source>
        <dbReference type="ARBA" id="ARBA00023002"/>
    </source>
</evidence>
<comment type="function">
    <text evidence="1">May be required for disulfide bond formation in some proteins.</text>
</comment>
<keyword evidence="6" id="KW-0676">Redox-active center</keyword>
<evidence type="ECO:0000256" key="7">
    <source>
        <dbReference type="SAM" id="SignalP"/>
    </source>
</evidence>
<keyword evidence="10" id="KW-1185">Reference proteome</keyword>
<dbReference type="InterPro" id="IPR013766">
    <property type="entry name" value="Thioredoxin_domain"/>
</dbReference>
<dbReference type="EMBL" id="JBFBVU010000011">
    <property type="protein sequence ID" value="MEV8467219.1"/>
    <property type="molecule type" value="Genomic_DNA"/>
</dbReference>
<dbReference type="PANTHER" id="PTHR13887:SF14">
    <property type="entry name" value="DISULFIDE BOND FORMATION PROTEIN D"/>
    <property type="match status" value="1"/>
</dbReference>
<evidence type="ECO:0000313" key="10">
    <source>
        <dbReference type="Proteomes" id="UP001553161"/>
    </source>
</evidence>
<comment type="caution">
    <text evidence="9">The sequence shown here is derived from an EMBL/GenBank/DDBJ whole genome shotgun (WGS) entry which is preliminary data.</text>
</comment>
<keyword evidence="4" id="KW-0560">Oxidoreductase</keyword>
<dbReference type="Proteomes" id="UP001553161">
    <property type="component" value="Unassembled WGS sequence"/>
</dbReference>
<proteinExistence type="inferred from homology"/>
<evidence type="ECO:0000256" key="2">
    <source>
        <dbReference type="ARBA" id="ARBA00005791"/>
    </source>
</evidence>
<evidence type="ECO:0000259" key="8">
    <source>
        <dbReference type="PROSITE" id="PS51352"/>
    </source>
</evidence>
<accession>A0ABV3L6M4</accession>
<sequence>MLRRDFLANGLVSVTALAAGLGLAGPALAEITEIEDMVLGDPDAPVTVIEYASFTCPHCANFHATTFKDLKKTYIDTGKVRFIHREVYFDRYGLWASMVARCGGEMRYFGVADLVYTGQREWTQGEPAQIAENLRRIGRTAGLSNDQLDACLQDAEKAQALVAWNDANTKADGISGTPSFVIEGELYSNMNYDDFAALLDEKLAAK</sequence>
<organism evidence="9 10">
    <name type="scientific">Meridianimarinicoccus marinus</name>
    <dbReference type="NCBI Taxonomy" id="3231483"/>
    <lineage>
        <taxon>Bacteria</taxon>
        <taxon>Pseudomonadati</taxon>
        <taxon>Pseudomonadota</taxon>
        <taxon>Alphaproteobacteria</taxon>
        <taxon>Rhodobacterales</taxon>
        <taxon>Paracoccaceae</taxon>
        <taxon>Meridianimarinicoccus</taxon>
    </lineage>
</organism>
<keyword evidence="5" id="KW-1015">Disulfide bond</keyword>
<dbReference type="PANTHER" id="PTHR13887">
    <property type="entry name" value="GLUTATHIONE S-TRANSFERASE KAPPA"/>
    <property type="match status" value="1"/>
</dbReference>
<dbReference type="SUPFAM" id="SSF52833">
    <property type="entry name" value="Thioredoxin-like"/>
    <property type="match status" value="1"/>
</dbReference>
<feature type="domain" description="Thioredoxin" evidence="8">
    <location>
        <begin position="19"/>
        <end position="204"/>
    </location>
</feature>
<evidence type="ECO:0000256" key="6">
    <source>
        <dbReference type="ARBA" id="ARBA00023284"/>
    </source>
</evidence>
<dbReference type="PROSITE" id="PS51352">
    <property type="entry name" value="THIOREDOXIN_2"/>
    <property type="match status" value="1"/>
</dbReference>
<dbReference type="InterPro" id="IPR012336">
    <property type="entry name" value="Thioredoxin-like_fold"/>
</dbReference>
<feature type="signal peptide" evidence="7">
    <location>
        <begin position="1"/>
        <end position="29"/>
    </location>
</feature>
<name>A0ABV3L6M4_9RHOB</name>
<comment type="similarity">
    <text evidence="2">Belongs to the thioredoxin family. DsbA subfamily.</text>
</comment>
<dbReference type="RefSeq" id="WP_366192996.1">
    <property type="nucleotide sequence ID" value="NZ_JBFBVU010000011.1"/>
</dbReference>
<gene>
    <name evidence="9" type="ORF">AB0T83_10555</name>
</gene>
<dbReference type="Gene3D" id="3.40.30.10">
    <property type="entry name" value="Glutaredoxin"/>
    <property type="match status" value="1"/>
</dbReference>
<evidence type="ECO:0000256" key="1">
    <source>
        <dbReference type="ARBA" id="ARBA00003565"/>
    </source>
</evidence>
<evidence type="ECO:0000256" key="3">
    <source>
        <dbReference type="ARBA" id="ARBA00022729"/>
    </source>
</evidence>
<reference evidence="9 10" key="1">
    <citation type="submission" date="2024-07" db="EMBL/GenBank/DDBJ databases">
        <authorList>
            <person name="Kang M."/>
        </authorList>
    </citation>
    <scope>NUCLEOTIDE SEQUENCE [LARGE SCALE GENOMIC DNA]</scope>
    <source>
        <strain evidence="9 10">DFM31</strain>
    </source>
</reference>
<dbReference type="InterPro" id="IPR036249">
    <property type="entry name" value="Thioredoxin-like_sf"/>
</dbReference>
<evidence type="ECO:0000313" key="9">
    <source>
        <dbReference type="EMBL" id="MEV8467219.1"/>
    </source>
</evidence>